<name>A0ABV0SU95_9TELE</name>
<keyword evidence="2 5" id="KW-0472">Membrane</keyword>
<sequence>QTEIQAEPGQNVTLPCRTNDRKPAVVVDWSRKDLGENHVALYRDDQLDYHGQHQSYQNRSDLQDREMKDGDVSLVLKNVMTNDTGTYDCRVVQRGNKRRKRSHLDSDPICIIRLVVSSPGKKDEQQQDGGKKGGQQPDGGNRDGQPDGGKKDGQPDGGKKDGQPDGGNNTGLIVGITVGVLAFVVLPVGGFLVYKHQRRLSHEQNPPPAAELQPMNAENRPQAES</sequence>
<comment type="subcellular location">
    <subcellularLocation>
        <location evidence="1">Membrane</location>
    </subcellularLocation>
</comment>
<evidence type="ECO:0000256" key="3">
    <source>
        <dbReference type="ARBA" id="ARBA00023319"/>
    </source>
</evidence>
<evidence type="ECO:0000313" key="8">
    <source>
        <dbReference type="Proteomes" id="UP001482620"/>
    </source>
</evidence>
<feature type="transmembrane region" description="Helical" evidence="5">
    <location>
        <begin position="172"/>
        <end position="194"/>
    </location>
</feature>
<dbReference type="SMART" id="SM00406">
    <property type="entry name" value="IGv"/>
    <property type="match status" value="1"/>
</dbReference>
<dbReference type="Gene3D" id="2.60.40.10">
    <property type="entry name" value="Immunoglobulins"/>
    <property type="match status" value="1"/>
</dbReference>
<evidence type="ECO:0000256" key="2">
    <source>
        <dbReference type="ARBA" id="ARBA00023136"/>
    </source>
</evidence>
<feature type="compositionally biased region" description="Basic and acidic residues" evidence="4">
    <location>
        <begin position="140"/>
        <end position="163"/>
    </location>
</feature>
<comment type="caution">
    <text evidence="7">The sequence shown here is derived from an EMBL/GenBank/DDBJ whole genome shotgun (WGS) entry which is preliminary data.</text>
</comment>
<keyword evidence="3" id="KW-0393">Immunoglobulin domain</keyword>
<feature type="compositionally biased region" description="Basic and acidic residues" evidence="4">
    <location>
        <begin position="120"/>
        <end position="131"/>
    </location>
</feature>
<evidence type="ECO:0000313" key="7">
    <source>
        <dbReference type="EMBL" id="MEQ2223676.1"/>
    </source>
</evidence>
<reference evidence="7 8" key="1">
    <citation type="submission" date="2021-06" db="EMBL/GenBank/DDBJ databases">
        <authorList>
            <person name="Palmer J.M."/>
        </authorList>
    </citation>
    <scope>NUCLEOTIDE SEQUENCE [LARGE SCALE GENOMIC DNA]</scope>
    <source>
        <strain evidence="8">if_2019</strain>
        <tissue evidence="7">Muscle</tissue>
    </source>
</reference>
<organism evidence="7 8">
    <name type="scientific">Ilyodon furcidens</name>
    <name type="common">goldbreast splitfin</name>
    <dbReference type="NCBI Taxonomy" id="33524"/>
    <lineage>
        <taxon>Eukaryota</taxon>
        <taxon>Metazoa</taxon>
        <taxon>Chordata</taxon>
        <taxon>Craniata</taxon>
        <taxon>Vertebrata</taxon>
        <taxon>Euteleostomi</taxon>
        <taxon>Actinopterygii</taxon>
        <taxon>Neopterygii</taxon>
        <taxon>Teleostei</taxon>
        <taxon>Neoteleostei</taxon>
        <taxon>Acanthomorphata</taxon>
        <taxon>Ovalentaria</taxon>
        <taxon>Atherinomorphae</taxon>
        <taxon>Cyprinodontiformes</taxon>
        <taxon>Goodeidae</taxon>
        <taxon>Ilyodon</taxon>
    </lineage>
</organism>
<keyword evidence="5" id="KW-0812">Transmembrane</keyword>
<evidence type="ECO:0000256" key="1">
    <source>
        <dbReference type="ARBA" id="ARBA00004370"/>
    </source>
</evidence>
<dbReference type="PANTHER" id="PTHR24100">
    <property type="entry name" value="BUTYROPHILIN"/>
    <property type="match status" value="1"/>
</dbReference>
<dbReference type="InterPro" id="IPR013783">
    <property type="entry name" value="Ig-like_fold"/>
</dbReference>
<dbReference type="InterPro" id="IPR013106">
    <property type="entry name" value="Ig_V-set"/>
</dbReference>
<dbReference type="SMART" id="SM00409">
    <property type="entry name" value="IG"/>
    <property type="match status" value="1"/>
</dbReference>
<feature type="region of interest" description="Disordered" evidence="4">
    <location>
        <begin position="200"/>
        <end position="225"/>
    </location>
</feature>
<dbReference type="Pfam" id="PF07686">
    <property type="entry name" value="V-set"/>
    <property type="match status" value="1"/>
</dbReference>
<dbReference type="Proteomes" id="UP001482620">
    <property type="component" value="Unassembled WGS sequence"/>
</dbReference>
<dbReference type="InterPro" id="IPR003599">
    <property type="entry name" value="Ig_sub"/>
</dbReference>
<keyword evidence="5" id="KW-1133">Transmembrane helix</keyword>
<feature type="non-terminal residue" evidence="7">
    <location>
        <position position="1"/>
    </location>
</feature>
<evidence type="ECO:0000256" key="4">
    <source>
        <dbReference type="SAM" id="MobiDB-lite"/>
    </source>
</evidence>
<feature type="domain" description="Ig-like" evidence="6">
    <location>
        <begin position="1"/>
        <end position="105"/>
    </location>
</feature>
<accession>A0ABV0SU95</accession>
<dbReference type="EMBL" id="JAHRIQ010011005">
    <property type="protein sequence ID" value="MEQ2223676.1"/>
    <property type="molecule type" value="Genomic_DNA"/>
</dbReference>
<protein>
    <recommendedName>
        <fullName evidence="6">Ig-like domain-containing protein</fullName>
    </recommendedName>
</protein>
<dbReference type="PANTHER" id="PTHR24100:SF151">
    <property type="entry name" value="ICOS LIGAND"/>
    <property type="match status" value="1"/>
</dbReference>
<dbReference type="PROSITE" id="PS50835">
    <property type="entry name" value="IG_LIKE"/>
    <property type="match status" value="1"/>
</dbReference>
<evidence type="ECO:0000259" key="6">
    <source>
        <dbReference type="PROSITE" id="PS50835"/>
    </source>
</evidence>
<evidence type="ECO:0000256" key="5">
    <source>
        <dbReference type="SAM" id="Phobius"/>
    </source>
</evidence>
<dbReference type="SUPFAM" id="SSF48726">
    <property type="entry name" value="Immunoglobulin"/>
    <property type="match status" value="1"/>
</dbReference>
<dbReference type="InterPro" id="IPR050504">
    <property type="entry name" value="IgSF_BTN/MOG"/>
</dbReference>
<proteinExistence type="predicted"/>
<gene>
    <name evidence="7" type="ORF">ILYODFUR_039074</name>
</gene>
<keyword evidence="8" id="KW-1185">Reference proteome</keyword>
<dbReference type="InterPro" id="IPR007110">
    <property type="entry name" value="Ig-like_dom"/>
</dbReference>
<dbReference type="InterPro" id="IPR036179">
    <property type="entry name" value="Ig-like_dom_sf"/>
</dbReference>
<feature type="region of interest" description="Disordered" evidence="4">
    <location>
        <begin position="116"/>
        <end position="166"/>
    </location>
</feature>